<dbReference type="GO" id="GO:0006813">
    <property type="term" value="P:potassium ion transport"/>
    <property type="evidence" value="ECO:0007669"/>
    <property type="project" value="InterPro"/>
</dbReference>
<evidence type="ECO:0000259" key="9">
    <source>
        <dbReference type="Pfam" id="PF02254"/>
    </source>
</evidence>
<feature type="transmembrane region" description="Helical" evidence="7">
    <location>
        <begin position="334"/>
        <end position="352"/>
    </location>
</feature>
<evidence type="ECO:0000256" key="3">
    <source>
        <dbReference type="ARBA" id="ARBA00022448"/>
    </source>
</evidence>
<feature type="transmembrane region" description="Helical" evidence="7">
    <location>
        <begin position="184"/>
        <end position="207"/>
    </location>
</feature>
<keyword evidence="3" id="KW-0813">Transport</keyword>
<keyword evidence="4 7" id="KW-0812">Transmembrane</keyword>
<proteinExistence type="inferred from homology"/>
<keyword evidence="11" id="KW-1185">Reference proteome</keyword>
<dbReference type="InterPro" id="IPR003148">
    <property type="entry name" value="RCK_N"/>
</dbReference>
<dbReference type="OrthoDB" id="9793589at2"/>
<reference evidence="10 11" key="1">
    <citation type="submission" date="2016-11" db="EMBL/GenBank/DDBJ databases">
        <title>Draft Genome Sequences of Nine Cyanobacterial Strains from Diverse Habitats.</title>
        <authorList>
            <person name="Zhu T."/>
            <person name="Hou S."/>
            <person name="Lu X."/>
            <person name="Hess W.R."/>
        </authorList>
    </citation>
    <scope>NUCLEOTIDE SEQUENCE [LARGE SCALE GENOMIC DNA]</scope>
    <source>
        <strain evidence="10 11">NIES-593</strain>
    </source>
</reference>
<feature type="transmembrane region" description="Helical" evidence="7">
    <location>
        <begin position="150"/>
        <end position="172"/>
    </location>
</feature>
<comment type="similarity">
    <text evidence="2">Belongs to the monovalent cation:proton antiporter 2 (CPA2) transporter (TC 2.A.37) family.</text>
</comment>
<evidence type="ECO:0000313" key="11">
    <source>
        <dbReference type="Proteomes" id="UP000186868"/>
    </source>
</evidence>
<feature type="transmembrane region" description="Helical" evidence="7">
    <location>
        <begin position="219"/>
        <end position="239"/>
    </location>
</feature>
<comment type="subcellular location">
    <subcellularLocation>
        <location evidence="1">Membrane</location>
        <topology evidence="1">Multi-pass membrane protein</topology>
    </subcellularLocation>
</comment>
<evidence type="ECO:0000256" key="6">
    <source>
        <dbReference type="ARBA" id="ARBA00023136"/>
    </source>
</evidence>
<organism evidence="10 11">
    <name type="scientific">Hydrococcus rivularis NIES-593</name>
    <dbReference type="NCBI Taxonomy" id="1921803"/>
    <lineage>
        <taxon>Bacteria</taxon>
        <taxon>Bacillati</taxon>
        <taxon>Cyanobacteriota</taxon>
        <taxon>Cyanophyceae</taxon>
        <taxon>Pleurocapsales</taxon>
        <taxon>Hydrococcaceae</taxon>
        <taxon>Hydrococcus</taxon>
    </lineage>
</organism>
<feature type="domain" description="Cation/H+ exchanger transmembrane" evidence="8">
    <location>
        <begin position="18"/>
        <end position="372"/>
    </location>
</feature>
<dbReference type="Pfam" id="PF02254">
    <property type="entry name" value="TrkA_N"/>
    <property type="match status" value="1"/>
</dbReference>
<dbReference type="InterPro" id="IPR006153">
    <property type="entry name" value="Cation/H_exchanger_TM"/>
</dbReference>
<dbReference type="InterPro" id="IPR036291">
    <property type="entry name" value="NAD(P)-bd_dom_sf"/>
</dbReference>
<dbReference type="GO" id="GO:1902600">
    <property type="term" value="P:proton transmembrane transport"/>
    <property type="evidence" value="ECO:0007669"/>
    <property type="project" value="InterPro"/>
</dbReference>
<dbReference type="Gene3D" id="1.20.1530.20">
    <property type="match status" value="1"/>
</dbReference>
<evidence type="ECO:0000313" key="10">
    <source>
        <dbReference type="EMBL" id="OKH26153.1"/>
    </source>
</evidence>
<dbReference type="Gene3D" id="3.40.50.720">
    <property type="entry name" value="NAD(P)-binding Rossmann-like Domain"/>
    <property type="match status" value="1"/>
</dbReference>
<evidence type="ECO:0000259" key="8">
    <source>
        <dbReference type="Pfam" id="PF00999"/>
    </source>
</evidence>
<feature type="transmembrane region" description="Helical" evidence="7">
    <location>
        <begin position="89"/>
        <end position="111"/>
    </location>
</feature>
<dbReference type="STRING" id="1921803.NIES593_03520"/>
<feature type="transmembrane region" description="Helical" evidence="7">
    <location>
        <begin position="12"/>
        <end position="29"/>
    </location>
</feature>
<evidence type="ECO:0000256" key="2">
    <source>
        <dbReference type="ARBA" id="ARBA00005551"/>
    </source>
</evidence>
<sequence>MTISFNNVFYEIAVILAIATAVGTLALWLRQPLIMAFIAVGILVGPAGLDLVHSSEQVELFAELGVALLLFVVGLRLDPQEISAVGSVAIIAGLAQILLTGCLGGLIAIALGLTTVAAFYVAIALTFSSTIIVVKLLSDKREIDALHGRIALGILIVQDLVVVLVAIALTAFNGNSQPADFGRATLMVLAKGSVLLAAAATIARYCLPNLLHALARSTELLLIFAISWAIAFATVADVLGLSKEMGAFIAGVTIASTHYRAILSARLVSLRDFLLLFFFINLGVNLDISHFGSQFVPALIFSLFVLMGKPLMVTILVGMMGYRKYTSTLTSFSLGQISEFSFILATLGVSLGQISEEIVGLIALVGLITMGLSTYAIIYSHNLYEWLSPWLSWYDRIIPHPKKRLGDLTEAQIDRVDVILFGLGRYGGSTIRYLHQYGFSVLGVDFDPELVKFWRREGMLAFYGDAEDPEFIASLPLSHAKWVVSTLPGERIGLTLLHALKHRHFQGRIALTSHSHREMEILKGAGADLVLLPFRDAAKEAADSIAQFAIRSRSQFTIHN</sequence>
<feature type="transmembrane region" description="Helical" evidence="7">
    <location>
        <begin position="60"/>
        <end position="77"/>
    </location>
</feature>
<dbReference type="GO" id="GO:0016020">
    <property type="term" value="C:membrane"/>
    <property type="evidence" value="ECO:0007669"/>
    <property type="project" value="UniProtKB-SubCell"/>
</dbReference>
<feature type="domain" description="RCK N-terminal" evidence="9">
    <location>
        <begin position="418"/>
        <end position="533"/>
    </location>
</feature>
<dbReference type="SUPFAM" id="SSF51735">
    <property type="entry name" value="NAD(P)-binding Rossmann-fold domains"/>
    <property type="match status" value="1"/>
</dbReference>
<protein>
    <submittedName>
        <fullName evidence="10">Sodium:proton exchanger</fullName>
    </submittedName>
</protein>
<evidence type="ECO:0000256" key="4">
    <source>
        <dbReference type="ARBA" id="ARBA00022692"/>
    </source>
</evidence>
<dbReference type="InterPro" id="IPR038770">
    <property type="entry name" value="Na+/solute_symporter_sf"/>
</dbReference>
<gene>
    <name evidence="10" type="ORF">NIES593_03520</name>
</gene>
<dbReference type="AlphaFoldDB" id="A0A1U7HRD1"/>
<keyword evidence="6 7" id="KW-0472">Membrane</keyword>
<dbReference type="RefSeq" id="WP_073598260.1">
    <property type="nucleotide sequence ID" value="NZ_MRCB01000002.1"/>
</dbReference>
<feature type="transmembrane region" description="Helical" evidence="7">
    <location>
        <begin position="298"/>
        <end position="322"/>
    </location>
</feature>
<dbReference type="PANTHER" id="PTHR42751:SF3">
    <property type="entry name" value="SODIUM_GLUTAMATE SYMPORTER"/>
    <property type="match status" value="1"/>
</dbReference>
<dbReference type="GO" id="GO:0015297">
    <property type="term" value="F:antiporter activity"/>
    <property type="evidence" value="ECO:0007669"/>
    <property type="project" value="InterPro"/>
</dbReference>
<dbReference type="Pfam" id="PF00999">
    <property type="entry name" value="Na_H_Exchanger"/>
    <property type="match status" value="1"/>
</dbReference>
<name>A0A1U7HRD1_9CYAN</name>
<dbReference type="EMBL" id="MRCB01000002">
    <property type="protein sequence ID" value="OKH26153.1"/>
    <property type="molecule type" value="Genomic_DNA"/>
</dbReference>
<dbReference type="PANTHER" id="PTHR42751">
    <property type="entry name" value="SODIUM/HYDROGEN EXCHANGER FAMILY/TRKA DOMAIN PROTEIN"/>
    <property type="match status" value="1"/>
</dbReference>
<feature type="transmembrane region" description="Helical" evidence="7">
    <location>
        <begin position="117"/>
        <end position="138"/>
    </location>
</feature>
<evidence type="ECO:0000256" key="7">
    <source>
        <dbReference type="SAM" id="Phobius"/>
    </source>
</evidence>
<feature type="transmembrane region" description="Helical" evidence="7">
    <location>
        <begin position="358"/>
        <end position="378"/>
    </location>
</feature>
<evidence type="ECO:0000256" key="5">
    <source>
        <dbReference type="ARBA" id="ARBA00022989"/>
    </source>
</evidence>
<dbReference type="Proteomes" id="UP000186868">
    <property type="component" value="Unassembled WGS sequence"/>
</dbReference>
<comment type="caution">
    <text evidence="10">The sequence shown here is derived from an EMBL/GenBank/DDBJ whole genome shotgun (WGS) entry which is preliminary data.</text>
</comment>
<accession>A0A1U7HRD1</accession>
<keyword evidence="5 7" id="KW-1133">Transmembrane helix</keyword>
<evidence type="ECO:0000256" key="1">
    <source>
        <dbReference type="ARBA" id="ARBA00004141"/>
    </source>
</evidence>